<feature type="transmembrane region" description="Helical" evidence="1">
    <location>
        <begin position="90"/>
        <end position="114"/>
    </location>
</feature>
<keyword evidence="1" id="KW-1133">Transmembrane helix</keyword>
<accession>A0A7R9ZS67</accession>
<gene>
    <name evidence="3" type="ORF">CAUS1442_LOCUS14186</name>
</gene>
<evidence type="ECO:0000256" key="1">
    <source>
        <dbReference type="SAM" id="Phobius"/>
    </source>
</evidence>
<dbReference type="EMBL" id="HBEF01022927">
    <property type="protein sequence ID" value="CAD8342051.1"/>
    <property type="molecule type" value="Transcribed_RNA"/>
</dbReference>
<dbReference type="AlphaFoldDB" id="A0A7R9ZS67"/>
<evidence type="ECO:0000313" key="3">
    <source>
        <dbReference type="EMBL" id="CAD8342051.1"/>
    </source>
</evidence>
<evidence type="ECO:0000256" key="2">
    <source>
        <dbReference type="SAM" id="SignalP"/>
    </source>
</evidence>
<protein>
    <submittedName>
        <fullName evidence="3">Uncharacterized protein</fullName>
    </submittedName>
</protein>
<keyword evidence="1" id="KW-0812">Transmembrane</keyword>
<keyword evidence="1" id="KW-0472">Membrane</keyword>
<feature type="signal peptide" evidence="2">
    <location>
        <begin position="1"/>
        <end position="22"/>
    </location>
</feature>
<organism evidence="3">
    <name type="scientific">Craspedostauros australis</name>
    <dbReference type="NCBI Taxonomy" id="1486917"/>
    <lineage>
        <taxon>Eukaryota</taxon>
        <taxon>Sar</taxon>
        <taxon>Stramenopiles</taxon>
        <taxon>Ochrophyta</taxon>
        <taxon>Bacillariophyta</taxon>
        <taxon>Bacillariophyceae</taxon>
        <taxon>Bacillariophycidae</taxon>
        <taxon>Naviculales</taxon>
        <taxon>Naviculaceae</taxon>
        <taxon>Craspedostauros</taxon>
    </lineage>
</organism>
<feature type="chain" id="PRO_5030800789" evidence="2">
    <location>
        <begin position="23"/>
        <end position="151"/>
    </location>
</feature>
<proteinExistence type="predicted"/>
<sequence>MRRIALLTIVAVLLLQCHSAASFAPHRRNAFACQYRSPVLQMNKIPNELKDMLEGQDPDNVVMADEDLTPEMLEELQANQPSQWSIMKELLGIGTFTYALGAMTVLFLALNFFLGPGWLGSAIGLGGAEIVTDGTDPLPKALDLTNPDFLI</sequence>
<reference evidence="3" key="1">
    <citation type="submission" date="2021-01" db="EMBL/GenBank/DDBJ databases">
        <authorList>
            <person name="Corre E."/>
            <person name="Pelletier E."/>
            <person name="Niang G."/>
            <person name="Scheremetjew M."/>
            <person name="Finn R."/>
            <person name="Kale V."/>
            <person name="Holt S."/>
            <person name="Cochrane G."/>
            <person name="Meng A."/>
            <person name="Brown T."/>
            <person name="Cohen L."/>
        </authorList>
    </citation>
    <scope>NUCLEOTIDE SEQUENCE</scope>
    <source>
        <strain evidence="3">CCMP3328</strain>
    </source>
</reference>
<keyword evidence="2" id="KW-0732">Signal</keyword>
<name>A0A7R9ZS67_9STRA</name>